<organism evidence="1 3">
    <name type="scientific">Mya arenaria</name>
    <name type="common">Soft-shell clam</name>
    <dbReference type="NCBI Taxonomy" id="6604"/>
    <lineage>
        <taxon>Eukaryota</taxon>
        <taxon>Metazoa</taxon>
        <taxon>Spiralia</taxon>
        <taxon>Lophotrochozoa</taxon>
        <taxon>Mollusca</taxon>
        <taxon>Bivalvia</taxon>
        <taxon>Autobranchia</taxon>
        <taxon>Heteroconchia</taxon>
        <taxon>Euheterodonta</taxon>
        <taxon>Imparidentia</taxon>
        <taxon>Neoheterodontei</taxon>
        <taxon>Myida</taxon>
        <taxon>Myoidea</taxon>
        <taxon>Myidae</taxon>
        <taxon>Mya</taxon>
    </lineage>
</organism>
<dbReference type="Proteomes" id="UP001164746">
    <property type="component" value="Chromosome 17"/>
</dbReference>
<gene>
    <name evidence="1" type="ORF">MAR_033930</name>
    <name evidence="2" type="ORF">MAR_033973</name>
</gene>
<proteinExistence type="predicted"/>
<reference evidence="1" key="1">
    <citation type="submission" date="2022-11" db="EMBL/GenBank/DDBJ databases">
        <title>Centuries of genome instability and evolution in soft-shell clam transmissible cancer (bioRxiv).</title>
        <authorList>
            <person name="Hart S.F.M."/>
            <person name="Yonemitsu M.A."/>
            <person name="Giersch R.M."/>
            <person name="Beal B.F."/>
            <person name="Arriagada G."/>
            <person name="Davis B.W."/>
            <person name="Ostrander E.A."/>
            <person name="Goff S.P."/>
            <person name="Metzger M.J."/>
        </authorList>
    </citation>
    <scope>NUCLEOTIDE SEQUENCE</scope>
    <source>
        <strain evidence="1">MELC-2E11</strain>
        <tissue evidence="1">Siphon/mantle</tissue>
    </source>
</reference>
<protein>
    <submittedName>
        <fullName evidence="1">Uncharacterized protein</fullName>
    </submittedName>
</protein>
<evidence type="ECO:0000313" key="3">
    <source>
        <dbReference type="Proteomes" id="UP001164746"/>
    </source>
</evidence>
<dbReference type="EMBL" id="CP111028">
    <property type="protein sequence ID" value="WAR31388.1"/>
    <property type="molecule type" value="Genomic_DNA"/>
</dbReference>
<dbReference type="EMBL" id="CP111028">
    <property type="protein sequence ID" value="WAR31431.1"/>
    <property type="molecule type" value="Genomic_DNA"/>
</dbReference>
<sequence>MEKSGHAPAPVPISADEAAFHVPPPSAVVTGANRWLADHPELSVWKCECVQTPLSTARDGSLYYDLNSMVRHDSTYGYSVYLKGLRMWLTTAQPGSTPQQLGLRTAVPEVKTIELPNRYRKGRIIEMKCRRRILTIGTDMVKAFDQFKLDLDPDAACWDEDKDRYSRVTQVLRIFYLQGPPGNEEIAMGQWVTQQKGSRIVNIQQFDAIVEKTFDNELKVETDSTDDAVWAFKDRRLAKTLRVFQVTSGGQAVAQQPNHINSRLFLPARMGPKVFESMTQTMDRVDFWLRVTGANVYNVETVKLLLHETQPAGADVAASEYRIQKMTGKYWLTAIRVYIAGPYNEPDPSQLPPVPLYKSGSGSCTIV</sequence>
<keyword evidence="3" id="KW-1185">Reference proteome</keyword>
<accession>A0ABY7GDP6</accession>
<evidence type="ECO:0000313" key="2">
    <source>
        <dbReference type="EMBL" id="WAR31431.1"/>
    </source>
</evidence>
<name>A0ABY7GDP6_MYAAR</name>
<evidence type="ECO:0000313" key="1">
    <source>
        <dbReference type="EMBL" id="WAR31388.1"/>
    </source>
</evidence>